<organism evidence="2 4">
    <name type="scientific">Rotaria magnacalcarata</name>
    <dbReference type="NCBI Taxonomy" id="392030"/>
    <lineage>
        <taxon>Eukaryota</taxon>
        <taxon>Metazoa</taxon>
        <taxon>Spiralia</taxon>
        <taxon>Gnathifera</taxon>
        <taxon>Rotifera</taxon>
        <taxon>Eurotatoria</taxon>
        <taxon>Bdelloidea</taxon>
        <taxon>Philodinida</taxon>
        <taxon>Philodinidae</taxon>
        <taxon>Rotaria</taxon>
    </lineage>
</organism>
<feature type="compositionally biased region" description="Basic and acidic residues" evidence="1">
    <location>
        <begin position="28"/>
        <end position="37"/>
    </location>
</feature>
<evidence type="ECO:0000313" key="3">
    <source>
        <dbReference type="EMBL" id="CAF4275133.1"/>
    </source>
</evidence>
<evidence type="ECO:0000313" key="2">
    <source>
        <dbReference type="EMBL" id="CAF4155930.1"/>
    </source>
</evidence>
<gene>
    <name evidence="2" type="ORF">BYL167_LOCUS21776</name>
    <name evidence="3" type="ORF">GIL414_LOCUS24728</name>
</gene>
<feature type="compositionally biased region" description="Basic residues" evidence="1">
    <location>
        <begin position="11"/>
        <end position="20"/>
    </location>
</feature>
<feature type="non-terminal residue" evidence="2">
    <location>
        <position position="79"/>
    </location>
</feature>
<dbReference type="Proteomes" id="UP000681967">
    <property type="component" value="Unassembled WGS sequence"/>
</dbReference>
<dbReference type="Proteomes" id="UP000681720">
    <property type="component" value="Unassembled WGS sequence"/>
</dbReference>
<proteinExistence type="predicted"/>
<protein>
    <submittedName>
        <fullName evidence="2">Uncharacterized protein</fullName>
    </submittedName>
</protein>
<dbReference type="EMBL" id="CAJOBJ010031349">
    <property type="protein sequence ID" value="CAF4275133.1"/>
    <property type="molecule type" value="Genomic_DNA"/>
</dbReference>
<reference evidence="2" key="1">
    <citation type="submission" date="2021-02" db="EMBL/GenBank/DDBJ databases">
        <authorList>
            <person name="Nowell W R."/>
        </authorList>
    </citation>
    <scope>NUCLEOTIDE SEQUENCE</scope>
</reference>
<sequence>MSSNTHQSQSKNKKQRRKNARAALRQTHPSESEHAEVDLAQEILSTEQKHVETSYVLLKPEAIQQLPLTTDSPVEPLED</sequence>
<comment type="caution">
    <text evidence="2">The sequence shown here is derived from an EMBL/GenBank/DDBJ whole genome shotgun (WGS) entry which is preliminary data.</text>
</comment>
<name>A0A8S2RD12_9BILA</name>
<evidence type="ECO:0000313" key="4">
    <source>
        <dbReference type="Proteomes" id="UP000681967"/>
    </source>
</evidence>
<accession>A0A8S2RD12</accession>
<dbReference type="EMBL" id="CAJOBH010010279">
    <property type="protein sequence ID" value="CAF4155930.1"/>
    <property type="molecule type" value="Genomic_DNA"/>
</dbReference>
<feature type="region of interest" description="Disordered" evidence="1">
    <location>
        <begin position="59"/>
        <end position="79"/>
    </location>
</feature>
<feature type="region of interest" description="Disordered" evidence="1">
    <location>
        <begin position="1"/>
        <end position="39"/>
    </location>
</feature>
<dbReference type="AlphaFoldDB" id="A0A8S2RD12"/>
<evidence type="ECO:0000256" key="1">
    <source>
        <dbReference type="SAM" id="MobiDB-lite"/>
    </source>
</evidence>